<dbReference type="InterPro" id="IPR013106">
    <property type="entry name" value="Ig_V-set"/>
</dbReference>
<protein>
    <recommendedName>
        <fullName evidence="3">Immunoglobulin V-set domain-containing protein</fullName>
    </recommendedName>
</protein>
<dbReference type="EMBL" id="JACDTQ010003235">
    <property type="protein sequence ID" value="KAF5914476.1"/>
    <property type="molecule type" value="Genomic_DNA"/>
</dbReference>
<sequence length="154" mass="17414">MELPHKTRYIWFLAPTGSVHTGITQIPKHLVTAMGSKGTLKGEHLEHNSMYWDKKNAKKSPELMFFYNNKELIENKTVLSRFLPECPDSSLLYLHMDALEPEDSAVYFCASSKDTALQSHLLPVHKPPGSSQEAVGATKAQFISYRALDRNLRP</sequence>
<name>A0A7J7EGC7_DICBM</name>
<comment type="caution">
    <text evidence="4">The sequence shown here is derived from an EMBL/GenBank/DDBJ whole genome shotgun (WGS) entry which is preliminary data.</text>
</comment>
<keyword evidence="2" id="KW-0391">Immunity</keyword>
<feature type="domain" description="Immunoglobulin V-set" evidence="3">
    <location>
        <begin position="45"/>
        <end position="114"/>
    </location>
</feature>
<evidence type="ECO:0000256" key="1">
    <source>
        <dbReference type="ARBA" id="ARBA00022729"/>
    </source>
</evidence>
<dbReference type="InterPro" id="IPR013783">
    <property type="entry name" value="Ig-like_fold"/>
</dbReference>
<evidence type="ECO:0000313" key="5">
    <source>
        <dbReference type="Proteomes" id="UP000551758"/>
    </source>
</evidence>
<keyword evidence="1" id="KW-0732">Signal</keyword>
<dbReference type="GO" id="GO:0002376">
    <property type="term" value="P:immune system process"/>
    <property type="evidence" value="ECO:0007669"/>
    <property type="project" value="UniProtKB-KW"/>
</dbReference>
<dbReference type="InterPro" id="IPR050413">
    <property type="entry name" value="TCR_beta_variable"/>
</dbReference>
<dbReference type="Proteomes" id="UP000551758">
    <property type="component" value="Unassembled WGS sequence"/>
</dbReference>
<keyword evidence="5" id="KW-1185">Reference proteome</keyword>
<gene>
    <name evidence="4" type="ORF">HPG69_016427</name>
</gene>
<dbReference type="PANTHER" id="PTHR23268">
    <property type="entry name" value="T-CELL RECEPTOR BETA CHAIN"/>
    <property type="match status" value="1"/>
</dbReference>
<accession>A0A7J7EGC7</accession>
<reference evidence="4 5" key="1">
    <citation type="journal article" date="2020" name="Mol. Biol. Evol.">
        <title>Interspecific Gene Flow and the Evolution of Specialization in Black and White Rhinoceros.</title>
        <authorList>
            <person name="Moodley Y."/>
            <person name="Westbury M.V."/>
            <person name="Russo I.M."/>
            <person name="Gopalakrishnan S."/>
            <person name="Rakotoarivelo A."/>
            <person name="Olsen R.A."/>
            <person name="Prost S."/>
            <person name="Tunstall T."/>
            <person name="Ryder O.A."/>
            <person name="Dalen L."/>
            <person name="Bruford M.W."/>
        </authorList>
    </citation>
    <scope>NUCLEOTIDE SEQUENCE [LARGE SCALE GENOMIC DNA]</scope>
    <source>
        <strain evidence="4">SBR-YM</strain>
        <tissue evidence="4">Skin</tissue>
    </source>
</reference>
<dbReference type="Gene3D" id="2.60.40.10">
    <property type="entry name" value="Immunoglobulins"/>
    <property type="match status" value="1"/>
</dbReference>
<dbReference type="Pfam" id="PF07686">
    <property type="entry name" value="V-set"/>
    <property type="match status" value="1"/>
</dbReference>
<dbReference type="GO" id="GO:0005886">
    <property type="term" value="C:plasma membrane"/>
    <property type="evidence" value="ECO:0007669"/>
    <property type="project" value="TreeGrafter"/>
</dbReference>
<organism evidence="4 5">
    <name type="scientific">Diceros bicornis minor</name>
    <name type="common">South-central black rhinoceros</name>
    <dbReference type="NCBI Taxonomy" id="77932"/>
    <lineage>
        <taxon>Eukaryota</taxon>
        <taxon>Metazoa</taxon>
        <taxon>Chordata</taxon>
        <taxon>Craniata</taxon>
        <taxon>Vertebrata</taxon>
        <taxon>Euteleostomi</taxon>
        <taxon>Mammalia</taxon>
        <taxon>Eutheria</taxon>
        <taxon>Laurasiatheria</taxon>
        <taxon>Perissodactyla</taxon>
        <taxon>Rhinocerotidae</taxon>
        <taxon>Diceros</taxon>
    </lineage>
</organism>
<dbReference type="InterPro" id="IPR036179">
    <property type="entry name" value="Ig-like_dom_sf"/>
</dbReference>
<dbReference type="PANTHER" id="PTHR23268:SF40">
    <property type="entry name" value="T CELL RECEPTOR BETA VARIABLE 4-1"/>
    <property type="match status" value="1"/>
</dbReference>
<evidence type="ECO:0000313" key="4">
    <source>
        <dbReference type="EMBL" id="KAF5914476.1"/>
    </source>
</evidence>
<dbReference type="SUPFAM" id="SSF48726">
    <property type="entry name" value="Immunoglobulin"/>
    <property type="match status" value="1"/>
</dbReference>
<evidence type="ECO:0000259" key="3">
    <source>
        <dbReference type="Pfam" id="PF07686"/>
    </source>
</evidence>
<proteinExistence type="predicted"/>
<evidence type="ECO:0000256" key="2">
    <source>
        <dbReference type="ARBA" id="ARBA00022859"/>
    </source>
</evidence>
<dbReference type="AlphaFoldDB" id="A0A7J7EGC7"/>
<dbReference type="GO" id="GO:0007166">
    <property type="term" value="P:cell surface receptor signaling pathway"/>
    <property type="evidence" value="ECO:0007669"/>
    <property type="project" value="TreeGrafter"/>
</dbReference>